<dbReference type="EMBL" id="JAGGKQ010000013">
    <property type="protein sequence ID" value="MBP1922864.1"/>
    <property type="molecule type" value="Genomic_DNA"/>
</dbReference>
<dbReference type="GO" id="GO:0016787">
    <property type="term" value="F:hydrolase activity"/>
    <property type="evidence" value="ECO:0007669"/>
    <property type="project" value="UniProtKB-KW"/>
</dbReference>
<reference evidence="2" key="1">
    <citation type="submission" date="2021-03" db="EMBL/GenBank/DDBJ databases">
        <title>Genomic Encyclopedia of Type Strains, Phase IV (KMG-IV): sequencing the most valuable type-strain genomes for metagenomic binning, comparative biology and taxonomic classification.</title>
        <authorList>
            <person name="Goeker M."/>
        </authorList>
    </citation>
    <scope>NUCLEOTIDE SEQUENCE</scope>
    <source>
        <strain evidence="2">DSM 23564</strain>
    </source>
</reference>
<feature type="domain" description="PD-(D/E)XK endonuclease-like" evidence="1">
    <location>
        <begin position="698"/>
        <end position="1022"/>
    </location>
</feature>
<protein>
    <submittedName>
        <fullName evidence="2">ATP-dependent helicase/nuclease subunit B</fullName>
        <ecNumber evidence="2">3.1.-.-</ecNumber>
        <ecNumber evidence="2">3.6.4.12</ecNumber>
    </submittedName>
</protein>
<dbReference type="Proteomes" id="UP000823588">
    <property type="component" value="Unassembled WGS sequence"/>
</dbReference>
<keyword evidence="2" id="KW-0378">Hydrolase</keyword>
<keyword evidence="2" id="KW-0067">ATP-binding</keyword>
<gene>
    <name evidence="2" type="ORF">J2751_001880</name>
</gene>
<keyword evidence="2" id="KW-0547">Nucleotide-binding</keyword>
<organism evidence="2 3">
    <name type="scientific">Halorubrum alkaliphilum</name>
    <dbReference type="NCBI Taxonomy" id="261290"/>
    <lineage>
        <taxon>Archaea</taxon>
        <taxon>Methanobacteriati</taxon>
        <taxon>Methanobacteriota</taxon>
        <taxon>Stenosarchaea group</taxon>
        <taxon>Halobacteria</taxon>
        <taxon>Halobacteriales</taxon>
        <taxon>Haloferacaceae</taxon>
        <taxon>Halorubrum</taxon>
    </lineage>
</organism>
<dbReference type="SUPFAM" id="SSF52540">
    <property type="entry name" value="P-loop containing nucleoside triphosphate hydrolases"/>
    <property type="match status" value="1"/>
</dbReference>
<dbReference type="AlphaFoldDB" id="A0A8T4GED6"/>
<keyword evidence="2" id="KW-0347">Helicase</keyword>
<accession>A0A8T4GED6</accession>
<sequence>MYLQPAAADDVTVRDQWEAYGSRVELRLERFRTLVDNLYEADTHSGSATFLTDTERRWIIEEALGRIDDPVHPLYTDGDPTAGLVEQAEELLTLLEFAGEITPEDVEQRLSREGLNELGKVLSQFVAQVHEVRKEGFAESKTFRSERFRHVLDAGTELVETELAAADVVVVGSFQTLSLQERDVVGLLADSFDTAVVLPHVTVTDDLHGADDAVGRLHEWYDDLGFTPPESPSESDPRSLRESAAAALYQHDDGTGESVTAGTNVTVETHATVGREVRSITRDVRSLIGDGVDPEEIVVTPVDEGTYSDRLADALRAADVPVTVDSSRSFFATTTGKLFEAAINLGTEPDRLEPLTRLLSNPLVVPEQRNAARAVLRNAELLESTRVSTLVEHVAEDEEALVRKVVTACERFVNAIDVDAGRQALFDELDVPTTGDGGGFTDAVGFSRHVKDRERQAVERASEVCASLTLRRNVANENGDADPDVEEVRRALDQVTIRVSVARDSDSVRVCQPTEAVANPVEYVFVPGLTTEHTPSPPRRLAFARPLNDAHPDFEAADPVANMRYVFAQLVASETTVTFSAPERNANGDPYVLADPLLELERVTGLNPDRADDSAAPATFTDVHRSIATAIDTEGLTPATVARNADTYDVAVPNVNASERLAAGVTVAAERAEDGVGEYDGHVDPAVVAELRDGGGPYSPSRLETFADCGFKYYLKYILKIEPDDEVTLEPNALDIGTYVHDVFERFYREWRAAGHEAVTNESIEEAETKLYTVATDRLTELDARETVFHDAWLAALFNGLRVTDNQFGDPDAAAGLFKRFLHAEVQLAPRDATPTYFEPHVGLTPDEPGPEVISRDPVRVPGTTVELRGKIDRLDITPDGGLVGLDYKTGSTPSEGDTIDGHAFQLPAYLLMAEDALGGEPVGASYYQVNPTSSISPHKGTIGGDEDAAHVYWGTDDPAPLRRSQSLAFDTRDEFTTFLHETVPDRIDRISTAVENGSFHPTVLDPQTAGCKYCPYRDACDVRHHRRHAIHQTLTEENTPQYAPGLDTEDDS</sequence>
<dbReference type="InterPro" id="IPR038726">
    <property type="entry name" value="PDDEXK_AddAB-type"/>
</dbReference>
<dbReference type="Pfam" id="PF12705">
    <property type="entry name" value="PDDEXK_1"/>
    <property type="match status" value="1"/>
</dbReference>
<dbReference type="EC" id="3.6.4.12" evidence="2"/>
<evidence type="ECO:0000313" key="3">
    <source>
        <dbReference type="Proteomes" id="UP000823588"/>
    </source>
</evidence>
<dbReference type="GO" id="GO:0003678">
    <property type="term" value="F:DNA helicase activity"/>
    <property type="evidence" value="ECO:0007669"/>
    <property type="project" value="UniProtKB-EC"/>
</dbReference>
<name>A0A8T4GED6_9EURY</name>
<dbReference type="InterPro" id="IPR027417">
    <property type="entry name" value="P-loop_NTPase"/>
</dbReference>
<evidence type="ECO:0000259" key="1">
    <source>
        <dbReference type="Pfam" id="PF12705"/>
    </source>
</evidence>
<evidence type="ECO:0000313" key="2">
    <source>
        <dbReference type="EMBL" id="MBP1922864.1"/>
    </source>
</evidence>
<dbReference type="Gene3D" id="3.40.50.300">
    <property type="entry name" value="P-loop containing nucleotide triphosphate hydrolases"/>
    <property type="match status" value="1"/>
</dbReference>
<dbReference type="EC" id="3.1.-.-" evidence="2"/>
<proteinExistence type="predicted"/>
<dbReference type="InterPro" id="IPR011604">
    <property type="entry name" value="PDDEXK-like_dom_sf"/>
</dbReference>
<comment type="caution">
    <text evidence="2">The sequence shown here is derived from an EMBL/GenBank/DDBJ whole genome shotgun (WGS) entry which is preliminary data.</text>
</comment>
<dbReference type="Gene3D" id="1.10.486.10">
    <property type="entry name" value="PCRA, domain 4"/>
    <property type="match status" value="1"/>
</dbReference>
<keyword evidence="3" id="KW-1185">Reference proteome</keyword>
<dbReference type="Gene3D" id="3.90.320.10">
    <property type="match status" value="1"/>
</dbReference>